<evidence type="ECO:0000259" key="8">
    <source>
        <dbReference type="PROSITE" id="PS50928"/>
    </source>
</evidence>
<comment type="subcellular location">
    <subcellularLocation>
        <location evidence="1 7">Cell membrane</location>
        <topology evidence="1 7">Multi-pass membrane protein</topology>
    </subcellularLocation>
</comment>
<dbReference type="GO" id="GO:0005886">
    <property type="term" value="C:plasma membrane"/>
    <property type="evidence" value="ECO:0007669"/>
    <property type="project" value="UniProtKB-SubCell"/>
</dbReference>
<proteinExistence type="inferred from homology"/>
<evidence type="ECO:0000256" key="4">
    <source>
        <dbReference type="ARBA" id="ARBA00022692"/>
    </source>
</evidence>
<dbReference type="Proteomes" id="UP000824035">
    <property type="component" value="Unassembled WGS sequence"/>
</dbReference>
<dbReference type="PANTHER" id="PTHR30193">
    <property type="entry name" value="ABC TRANSPORTER PERMEASE PROTEIN"/>
    <property type="match status" value="1"/>
</dbReference>
<keyword evidence="3" id="KW-1003">Cell membrane</keyword>
<keyword evidence="6 7" id="KW-0472">Membrane</keyword>
<evidence type="ECO:0000256" key="5">
    <source>
        <dbReference type="ARBA" id="ARBA00022989"/>
    </source>
</evidence>
<dbReference type="InterPro" id="IPR000515">
    <property type="entry name" value="MetI-like"/>
</dbReference>
<accession>A0A9D2E578</accession>
<reference evidence="9" key="1">
    <citation type="journal article" date="2021" name="PeerJ">
        <title>Extensive microbial diversity within the chicken gut microbiome revealed by metagenomics and culture.</title>
        <authorList>
            <person name="Gilroy R."/>
            <person name="Ravi A."/>
            <person name="Getino M."/>
            <person name="Pursley I."/>
            <person name="Horton D.L."/>
            <person name="Alikhan N.F."/>
            <person name="Baker D."/>
            <person name="Gharbi K."/>
            <person name="Hall N."/>
            <person name="Watson M."/>
            <person name="Adriaenssens E.M."/>
            <person name="Foster-Nyarko E."/>
            <person name="Jarju S."/>
            <person name="Secka A."/>
            <person name="Antonio M."/>
            <person name="Oren A."/>
            <person name="Chaudhuri R.R."/>
            <person name="La Ragione R."/>
            <person name="Hildebrand F."/>
            <person name="Pallen M.J."/>
        </authorList>
    </citation>
    <scope>NUCLEOTIDE SEQUENCE</scope>
    <source>
        <strain evidence="9">ChiGjej4B4-18154</strain>
    </source>
</reference>
<dbReference type="Pfam" id="PF00528">
    <property type="entry name" value="BPD_transp_1"/>
    <property type="match status" value="1"/>
</dbReference>
<evidence type="ECO:0000256" key="2">
    <source>
        <dbReference type="ARBA" id="ARBA00022448"/>
    </source>
</evidence>
<reference evidence="9" key="2">
    <citation type="submission" date="2021-04" db="EMBL/GenBank/DDBJ databases">
        <authorList>
            <person name="Gilroy R."/>
        </authorList>
    </citation>
    <scope>NUCLEOTIDE SEQUENCE</scope>
    <source>
        <strain evidence="9">ChiGjej4B4-18154</strain>
    </source>
</reference>
<feature type="domain" description="ABC transmembrane type-1" evidence="8">
    <location>
        <begin position="92"/>
        <end position="307"/>
    </location>
</feature>
<evidence type="ECO:0000256" key="3">
    <source>
        <dbReference type="ARBA" id="ARBA00022475"/>
    </source>
</evidence>
<keyword evidence="4 7" id="KW-0812">Transmembrane</keyword>
<organism evidence="9 10">
    <name type="scientific">Candidatus Allofournierella merdipullorum</name>
    <dbReference type="NCBI Taxonomy" id="2838595"/>
    <lineage>
        <taxon>Bacteria</taxon>
        <taxon>Bacillati</taxon>
        <taxon>Bacillota</taxon>
        <taxon>Clostridia</taxon>
        <taxon>Eubacteriales</taxon>
        <taxon>Oscillospiraceae</taxon>
        <taxon>Allofournierella</taxon>
    </lineage>
</organism>
<evidence type="ECO:0000313" key="10">
    <source>
        <dbReference type="Proteomes" id="UP000824035"/>
    </source>
</evidence>
<dbReference type="Gene3D" id="1.10.3720.10">
    <property type="entry name" value="MetI-like"/>
    <property type="match status" value="1"/>
</dbReference>
<dbReference type="SUPFAM" id="SSF161098">
    <property type="entry name" value="MetI-like"/>
    <property type="match status" value="1"/>
</dbReference>
<dbReference type="CDD" id="cd06261">
    <property type="entry name" value="TM_PBP2"/>
    <property type="match status" value="1"/>
</dbReference>
<dbReference type="RefSeq" id="WP_394967961.1">
    <property type="nucleotide sequence ID" value="NZ_CALXHM010000013.1"/>
</dbReference>
<dbReference type="InterPro" id="IPR035906">
    <property type="entry name" value="MetI-like_sf"/>
</dbReference>
<evidence type="ECO:0000256" key="7">
    <source>
        <dbReference type="RuleBase" id="RU363032"/>
    </source>
</evidence>
<dbReference type="PANTHER" id="PTHR30193:SF37">
    <property type="entry name" value="INNER MEMBRANE ABC TRANSPORTER PERMEASE PROTEIN YCJO"/>
    <property type="match status" value="1"/>
</dbReference>
<dbReference type="AlphaFoldDB" id="A0A9D2E578"/>
<feature type="transmembrane region" description="Helical" evidence="7">
    <location>
        <begin position="290"/>
        <end position="311"/>
    </location>
</feature>
<name>A0A9D2E578_9FIRM</name>
<protein>
    <submittedName>
        <fullName evidence="9">Sugar ABC transporter permease</fullName>
    </submittedName>
</protein>
<dbReference type="InterPro" id="IPR051393">
    <property type="entry name" value="ABC_transporter_permease"/>
</dbReference>
<dbReference type="EMBL" id="DXBV01000068">
    <property type="protein sequence ID" value="HIZ30986.1"/>
    <property type="molecule type" value="Genomic_DNA"/>
</dbReference>
<feature type="transmembrane region" description="Helical" evidence="7">
    <location>
        <begin position="92"/>
        <end position="117"/>
    </location>
</feature>
<dbReference type="PROSITE" id="PS50928">
    <property type="entry name" value="ABC_TM1"/>
    <property type="match status" value="1"/>
</dbReference>
<feature type="transmembrane region" description="Helical" evidence="7">
    <location>
        <begin position="226"/>
        <end position="248"/>
    </location>
</feature>
<dbReference type="GO" id="GO:0055085">
    <property type="term" value="P:transmembrane transport"/>
    <property type="evidence" value="ECO:0007669"/>
    <property type="project" value="InterPro"/>
</dbReference>
<keyword evidence="2 7" id="KW-0813">Transport</keyword>
<feature type="transmembrane region" description="Helical" evidence="7">
    <location>
        <begin position="181"/>
        <end position="205"/>
    </location>
</feature>
<feature type="transmembrane region" description="Helical" evidence="7">
    <location>
        <begin position="27"/>
        <end position="50"/>
    </location>
</feature>
<comment type="caution">
    <text evidence="9">The sequence shown here is derived from an EMBL/GenBank/DDBJ whole genome shotgun (WGS) entry which is preliminary data.</text>
</comment>
<evidence type="ECO:0000256" key="1">
    <source>
        <dbReference type="ARBA" id="ARBA00004651"/>
    </source>
</evidence>
<comment type="similarity">
    <text evidence="7">Belongs to the binding-protein-dependent transport system permease family.</text>
</comment>
<evidence type="ECO:0000256" key="6">
    <source>
        <dbReference type="ARBA" id="ARBA00023136"/>
    </source>
</evidence>
<gene>
    <name evidence="9" type="ORF">H9813_07160</name>
</gene>
<sequence>MQTVKNGVATGPKKSFSLLKTRRQKDAAFSLLLLTPAIICCVIFILFPIIDSVKMSFTTYKIANLTQNIPGEWNNFANYTRLWSSGKLQDSIQVTLLFVFVTVALSFVIGMALALMLNSNIRGARFLRSVMMIPWVIPTVISGLLWAWIYANPYGLLQYVISVVTDGRVTGFGILNNQETAIWGVIIVALWKQIPLITLLLLAGMQNVPEDILEAAKLDGANYLQCLFKIIFPFMRSVIAVTVSLSIIDNFKQYPLFATLTNGGPASATTTLAVLSYDEAFVNYNYGSGAAVTTVWLLLMVVVVFVFNAIFRKKDD</sequence>
<evidence type="ECO:0000313" key="9">
    <source>
        <dbReference type="EMBL" id="HIZ30986.1"/>
    </source>
</evidence>
<feature type="transmembrane region" description="Helical" evidence="7">
    <location>
        <begin position="129"/>
        <end position="149"/>
    </location>
</feature>
<keyword evidence="5 7" id="KW-1133">Transmembrane helix</keyword>